<organism>
    <name type="scientific">Branchiostoma floridae</name>
    <name type="common">Florida lancelet</name>
    <name type="synonym">Amphioxus</name>
    <dbReference type="NCBI Taxonomy" id="7739"/>
    <lineage>
        <taxon>Eukaryota</taxon>
        <taxon>Metazoa</taxon>
        <taxon>Chordata</taxon>
        <taxon>Cephalochordata</taxon>
        <taxon>Leptocardii</taxon>
        <taxon>Amphioxiformes</taxon>
        <taxon>Branchiostomatidae</taxon>
        <taxon>Branchiostoma</taxon>
    </lineage>
</organism>
<sequence length="100" mass="10947">MQKELTSTCRELEGVPDVVIKKEIPTEENYKITVPITAAASGDSGEHCLARRVQGNKRLRPRTRSQLHGGGGSGGEDPETRTRLALQLQTPICQLRPKGQ</sequence>
<accession>C3YY94</accession>
<dbReference type="InParanoid" id="C3YY94"/>
<name>C3YY94_BRAFL</name>
<feature type="region of interest" description="Disordered" evidence="1">
    <location>
        <begin position="41"/>
        <end position="100"/>
    </location>
</feature>
<protein>
    <submittedName>
        <fullName evidence="2">Uncharacterized protein</fullName>
    </submittedName>
</protein>
<gene>
    <name evidence="2" type="ORF">BRAFLDRAFT_95818</name>
</gene>
<evidence type="ECO:0000256" key="1">
    <source>
        <dbReference type="SAM" id="MobiDB-lite"/>
    </source>
</evidence>
<feature type="compositionally biased region" description="Basic residues" evidence="1">
    <location>
        <begin position="54"/>
        <end position="65"/>
    </location>
</feature>
<dbReference type="AlphaFoldDB" id="C3YY94"/>
<proteinExistence type="predicted"/>
<evidence type="ECO:0000313" key="2">
    <source>
        <dbReference type="EMBL" id="EEN54713.1"/>
    </source>
</evidence>
<dbReference type="EMBL" id="GG666564">
    <property type="protein sequence ID" value="EEN54713.1"/>
    <property type="molecule type" value="Genomic_DNA"/>
</dbReference>
<reference evidence="2" key="1">
    <citation type="journal article" date="2008" name="Nature">
        <title>The amphioxus genome and the evolution of the chordate karyotype.</title>
        <authorList>
            <consortium name="US DOE Joint Genome Institute (JGI-PGF)"/>
            <person name="Putnam N.H."/>
            <person name="Butts T."/>
            <person name="Ferrier D.E.K."/>
            <person name="Furlong R.F."/>
            <person name="Hellsten U."/>
            <person name="Kawashima T."/>
            <person name="Robinson-Rechavi M."/>
            <person name="Shoguchi E."/>
            <person name="Terry A."/>
            <person name="Yu J.-K."/>
            <person name="Benito-Gutierrez E.L."/>
            <person name="Dubchak I."/>
            <person name="Garcia-Fernandez J."/>
            <person name="Gibson-Brown J.J."/>
            <person name="Grigoriev I.V."/>
            <person name="Horton A.C."/>
            <person name="de Jong P.J."/>
            <person name="Jurka J."/>
            <person name="Kapitonov V.V."/>
            <person name="Kohara Y."/>
            <person name="Kuroki Y."/>
            <person name="Lindquist E."/>
            <person name="Lucas S."/>
            <person name="Osoegawa K."/>
            <person name="Pennacchio L.A."/>
            <person name="Salamov A.A."/>
            <person name="Satou Y."/>
            <person name="Sauka-Spengler T."/>
            <person name="Schmutz J."/>
            <person name="Shin-I T."/>
            <person name="Toyoda A."/>
            <person name="Bronner-Fraser M."/>
            <person name="Fujiyama A."/>
            <person name="Holland L.Z."/>
            <person name="Holland P.W.H."/>
            <person name="Satoh N."/>
            <person name="Rokhsar D.S."/>
        </authorList>
    </citation>
    <scope>NUCLEOTIDE SEQUENCE [LARGE SCALE GENOMIC DNA]</scope>
    <source>
        <strain evidence="2">S238N-H82</strain>
        <tissue evidence="2">Testes</tissue>
    </source>
</reference>